<gene>
    <name evidence="1" type="ORF">Pmani_019050</name>
</gene>
<organism evidence="1 2">
    <name type="scientific">Petrolisthes manimaculis</name>
    <dbReference type="NCBI Taxonomy" id="1843537"/>
    <lineage>
        <taxon>Eukaryota</taxon>
        <taxon>Metazoa</taxon>
        <taxon>Ecdysozoa</taxon>
        <taxon>Arthropoda</taxon>
        <taxon>Crustacea</taxon>
        <taxon>Multicrustacea</taxon>
        <taxon>Malacostraca</taxon>
        <taxon>Eumalacostraca</taxon>
        <taxon>Eucarida</taxon>
        <taxon>Decapoda</taxon>
        <taxon>Pleocyemata</taxon>
        <taxon>Anomura</taxon>
        <taxon>Galatheoidea</taxon>
        <taxon>Porcellanidae</taxon>
        <taxon>Petrolisthes</taxon>
    </lineage>
</organism>
<reference evidence="1" key="1">
    <citation type="submission" date="2023-11" db="EMBL/GenBank/DDBJ databases">
        <title>Genome assemblies of two species of porcelain crab, Petrolisthes cinctipes and Petrolisthes manimaculis (Anomura: Porcellanidae).</title>
        <authorList>
            <person name="Angst P."/>
        </authorList>
    </citation>
    <scope>NUCLEOTIDE SEQUENCE</scope>
    <source>
        <strain evidence="1">PB745_02</strain>
        <tissue evidence="1">Gill</tissue>
    </source>
</reference>
<accession>A0AAE1PL96</accession>
<proteinExistence type="predicted"/>
<comment type="caution">
    <text evidence="1">The sequence shown here is derived from an EMBL/GenBank/DDBJ whole genome shotgun (WGS) entry which is preliminary data.</text>
</comment>
<name>A0AAE1PL96_9EUCA</name>
<keyword evidence="2" id="KW-1185">Reference proteome</keyword>
<evidence type="ECO:0000313" key="2">
    <source>
        <dbReference type="Proteomes" id="UP001292094"/>
    </source>
</evidence>
<dbReference type="AlphaFoldDB" id="A0AAE1PL96"/>
<protein>
    <submittedName>
        <fullName evidence="1">Uncharacterized protein</fullName>
    </submittedName>
</protein>
<sequence length="232" mass="27688">MDVYKKVTKVVRTIHFEDYERDKGYLFPNYLTDKSYSHMFFEEDGPDELIGLKGLWFGMYEESNRYSQNWYGNINFIINLNTFLNKWKQYKVYFMEVTEYRSSNMSRLLLTSDDYSDVMTGYDPYIWGGPWYRRQDGTNFFLSNARRYDKSSNTHGHNIELFFNLTRDETDLLMAMSTTEAANHEHANSFSNRGCKKYRSGLQRDKWETCPSPWSVQETQQKLLNYDIALSL</sequence>
<dbReference type="Proteomes" id="UP001292094">
    <property type="component" value="Unassembled WGS sequence"/>
</dbReference>
<evidence type="ECO:0000313" key="1">
    <source>
        <dbReference type="EMBL" id="KAK4309325.1"/>
    </source>
</evidence>
<dbReference type="EMBL" id="JAWZYT010001766">
    <property type="protein sequence ID" value="KAK4309325.1"/>
    <property type="molecule type" value="Genomic_DNA"/>
</dbReference>